<evidence type="ECO:0000256" key="15">
    <source>
        <dbReference type="SAM" id="MobiDB-lite"/>
    </source>
</evidence>
<evidence type="ECO:0000256" key="3">
    <source>
        <dbReference type="ARBA" id="ARBA00004496"/>
    </source>
</evidence>
<evidence type="ECO:0000259" key="16">
    <source>
        <dbReference type="SMART" id="SM00065"/>
    </source>
</evidence>
<comment type="subcellular location">
    <subcellularLocation>
        <location evidence="3">Cytoplasm</location>
    </subcellularLocation>
</comment>
<dbReference type="PRINTS" id="PR00344">
    <property type="entry name" value="BCTRLSENSOR"/>
</dbReference>
<evidence type="ECO:0000256" key="6">
    <source>
        <dbReference type="ARBA" id="ARBA00022485"/>
    </source>
</evidence>
<dbReference type="Pfam" id="PF13185">
    <property type="entry name" value="GAF_2"/>
    <property type="match status" value="1"/>
</dbReference>
<evidence type="ECO:0000256" key="11">
    <source>
        <dbReference type="ARBA" id="ARBA00023012"/>
    </source>
</evidence>
<feature type="domain" description="GAF" evidence="16">
    <location>
        <begin position="24"/>
        <end position="174"/>
    </location>
</feature>
<evidence type="ECO:0000313" key="18">
    <source>
        <dbReference type="Proteomes" id="UP001501470"/>
    </source>
</evidence>
<dbReference type="Pfam" id="PF07730">
    <property type="entry name" value="HisKA_3"/>
    <property type="match status" value="1"/>
</dbReference>
<evidence type="ECO:0000313" key="17">
    <source>
        <dbReference type="EMBL" id="GAA1517702.1"/>
    </source>
</evidence>
<dbReference type="InterPro" id="IPR003018">
    <property type="entry name" value="GAF"/>
</dbReference>
<dbReference type="SMART" id="SM00065">
    <property type="entry name" value="GAF"/>
    <property type="match status" value="1"/>
</dbReference>
<dbReference type="PANTHER" id="PTHR24421:SF61">
    <property type="entry name" value="OXYGEN SENSOR HISTIDINE KINASE NREB"/>
    <property type="match status" value="1"/>
</dbReference>
<evidence type="ECO:0000256" key="13">
    <source>
        <dbReference type="ARBA" id="ARBA00024827"/>
    </source>
</evidence>
<name>A0ABP4L6T9_9ACTN</name>
<reference evidence="18" key="1">
    <citation type="journal article" date="2019" name="Int. J. Syst. Evol. Microbiol.">
        <title>The Global Catalogue of Microorganisms (GCM) 10K type strain sequencing project: providing services to taxonomists for standard genome sequencing and annotation.</title>
        <authorList>
            <consortium name="The Broad Institute Genomics Platform"/>
            <consortium name="The Broad Institute Genome Sequencing Center for Infectious Disease"/>
            <person name="Wu L."/>
            <person name="Ma J."/>
        </authorList>
    </citation>
    <scope>NUCLEOTIDE SEQUENCE [LARGE SCALE GENOMIC DNA]</scope>
    <source>
        <strain evidence="18">JCM 15933</strain>
    </source>
</reference>
<dbReference type="EC" id="2.7.13.3" evidence="4"/>
<evidence type="ECO:0000256" key="10">
    <source>
        <dbReference type="ARBA" id="ARBA00023004"/>
    </source>
</evidence>
<feature type="region of interest" description="Disordered" evidence="15">
    <location>
        <begin position="332"/>
        <end position="385"/>
    </location>
</feature>
<keyword evidence="18" id="KW-1185">Reference proteome</keyword>
<evidence type="ECO:0000256" key="1">
    <source>
        <dbReference type="ARBA" id="ARBA00000085"/>
    </source>
</evidence>
<keyword evidence="12" id="KW-0411">Iron-sulfur</keyword>
<dbReference type="InterPro" id="IPR003594">
    <property type="entry name" value="HATPase_dom"/>
</dbReference>
<keyword evidence="10" id="KW-0408">Iron</keyword>
<dbReference type="Proteomes" id="UP001501470">
    <property type="component" value="Unassembled WGS sequence"/>
</dbReference>
<dbReference type="Gene3D" id="3.30.450.40">
    <property type="match status" value="1"/>
</dbReference>
<keyword evidence="9" id="KW-0418">Kinase</keyword>
<feature type="compositionally biased region" description="Gly residues" evidence="15">
    <location>
        <begin position="424"/>
        <end position="443"/>
    </location>
</feature>
<dbReference type="PANTHER" id="PTHR24421">
    <property type="entry name" value="NITRATE/NITRITE SENSOR PROTEIN NARX-RELATED"/>
    <property type="match status" value="1"/>
</dbReference>
<gene>
    <name evidence="17" type="ORF">GCM10009827_035920</name>
</gene>
<comment type="caution">
    <text evidence="17">The sequence shown here is derived from an EMBL/GenBank/DDBJ whole genome shotgun (WGS) entry which is preliminary data.</text>
</comment>
<evidence type="ECO:0000256" key="5">
    <source>
        <dbReference type="ARBA" id="ARBA00017322"/>
    </source>
</evidence>
<keyword evidence="6" id="KW-0004">4Fe-4S</keyword>
<dbReference type="InterPro" id="IPR029016">
    <property type="entry name" value="GAF-like_dom_sf"/>
</dbReference>
<keyword evidence="7" id="KW-0963">Cytoplasm</keyword>
<dbReference type="InterPro" id="IPR050482">
    <property type="entry name" value="Sensor_HK_TwoCompSys"/>
</dbReference>
<evidence type="ECO:0000256" key="9">
    <source>
        <dbReference type="ARBA" id="ARBA00022777"/>
    </source>
</evidence>
<dbReference type="InterPro" id="IPR036890">
    <property type="entry name" value="HATPase_C_sf"/>
</dbReference>
<sequence length="487" mass="50860">MSTYDRDELREVSAAVLAVTAHLSVREVLQTIVSAARRLLDAEYAALGIPDGQGSFREFLADGLSDDQWRAIGPIPRHHGLLGAMLHDPNPVRSADIRTHPQFEGWPAAHPVMSDFLGMPIVDGDEILGEIFLANKRCLPRFGGFDARDEELLRLLAAHAAIAIVNARLYERSRELSIVEERQRIARELHDAVTQKLFSLRLTTDAAAALVTRDPQRALAELETVRRLAADATAELKAIVVGLRPADLDGDGLAAALQRQAELLDRVHTARIRFTGDQLPKLSGERQEAAYRVAQEALHNALRHGDPRHVDIHLRRSGRGFVLRITDDGAGFDSGSGTGRSPGASRAADAGSATETGRAAGASRAADTDRAVSAGGSVSAGRAVDAGGSVSAGRAVDAGRAVSAGRAVDAGRAVSRGRAVGAGADAGKGAGVARSGNGGGSATGAGAQRRLGLASMRERARSVGGRLTVSSEPGAGTTVTMEVPGGC</sequence>
<organism evidence="17 18">
    <name type="scientific">Dactylosporangium maewongense</name>
    <dbReference type="NCBI Taxonomy" id="634393"/>
    <lineage>
        <taxon>Bacteria</taxon>
        <taxon>Bacillati</taxon>
        <taxon>Actinomycetota</taxon>
        <taxon>Actinomycetes</taxon>
        <taxon>Micromonosporales</taxon>
        <taxon>Micromonosporaceae</taxon>
        <taxon>Dactylosporangium</taxon>
    </lineage>
</organism>
<evidence type="ECO:0000256" key="14">
    <source>
        <dbReference type="ARBA" id="ARBA00030800"/>
    </source>
</evidence>
<evidence type="ECO:0000256" key="7">
    <source>
        <dbReference type="ARBA" id="ARBA00022490"/>
    </source>
</evidence>
<dbReference type="SUPFAM" id="SSF55874">
    <property type="entry name" value="ATPase domain of HSP90 chaperone/DNA topoisomerase II/histidine kinase"/>
    <property type="match status" value="2"/>
</dbReference>
<dbReference type="Gene3D" id="1.20.5.1930">
    <property type="match status" value="1"/>
</dbReference>
<dbReference type="Gene3D" id="3.30.565.10">
    <property type="entry name" value="Histidine kinase-like ATPase, C-terminal domain"/>
    <property type="match status" value="2"/>
</dbReference>
<comment type="cofactor">
    <cofactor evidence="2">
        <name>[4Fe-4S] cluster</name>
        <dbReference type="ChEBI" id="CHEBI:49883"/>
    </cofactor>
</comment>
<dbReference type="InterPro" id="IPR011712">
    <property type="entry name" value="Sig_transdc_His_kin_sub3_dim/P"/>
</dbReference>
<dbReference type="InterPro" id="IPR004358">
    <property type="entry name" value="Sig_transdc_His_kin-like_C"/>
</dbReference>
<proteinExistence type="predicted"/>
<comment type="function">
    <text evidence="13">Member of the two-component regulatory system NreB/NreC involved in the control of dissimilatory nitrate/nitrite reduction in response to oxygen. NreB functions as a direct oxygen sensor histidine kinase which is autophosphorylated, in the absence of oxygen, probably at the conserved histidine residue, and transfers its phosphate group probably to a conserved aspartate residue of NreC. NreB/NreC activates the expression of the nitrate (narGHJI) and nitrite (nir) reductase operons, as well as the putative nitrate transporter gene narT.</text>
</comment>
<feature type="region of interest" description="Disordered" evidence="15">
    <location>
        <begin position="421"/>
        <end position="487"/>
    </location>
</feature>
<dbReference type="Pfam" id="PF02518">
    <property type="entry name" value="HATPase_c"/>
    <property type="match status" value="1"/>
</dbReference>
<dbReference type="SUPFAM" id="SSF55781">
    <property type="entry name" value="GAF domain-like"/>
    <property type="match status" value="1"/>
</dbReference>
<dbReference type="RefSeq" id="WP_344503073.1">
    <property type="nucleotide sequence ID" value="NZ_BAAAQD010000006.1"/>
</dbReference>
<accession>A0ABP4L6T9</accession>
<keyword evidence="11" id="KW-0902">Two-component regulatory system</keyword>
<evidence type="ECO:0000256" key="12">
    <source>
        <dbReference type="ARBA" id="ARBA00023014"/>
    </source>
</evidence>
<protein>
    <recommendedName>
        <fullName evidence="5">Oxygen sensor histidine kinase NreB</fullName>
        <ecNumber evidence="4">2.7.13.3</ecNumber>
    </recommendedName>
    <alternativeName>
        <fullName evidence="14">Nitrogen regulation protein B</fullName>
    </alternativeName>
</protein>
<dbReference type="EMBL" id="BAAAQD010000006">
    <property type="protein sequence ID" value="GAA1517702.1"/>
    <property type="molecule type" value="Genomic_DNA"/>
</dbReference>
<evidence type="ECO:0000256" key="8">
    <source>
        <dbReference type="ARBA" id="ARBA00022679"/>
    </source>
</evidence>
<evidence type="ECO:0000256" key="4">
    <source>
        <dbReference type="ARBA" id="ARBA00012438"/>
    </source>
</evidence>
<evidence type="ECO:0000256" key="2">
    <source>
        <dbReference type="ARBA" id="ARBA00001966"/>
    </source>
</evidence>
<keyword evidence="8" id="KW-0808">Transferase</keyword>
<dbReference type="CDD" id="cd16917">
    <property type="entry name" value="HATPase_UhpB-NarQ-NarX-like"/>
    <property type="match status" value="1"/>
</dbReference>
<keyword evidence="6" id="KW-0479">Metal-binding</keyword>
<comment type="catalytic activity">
    <reaction evidence="1">
        <text>ATP + protein L-histidine = ADP + protein N-phospho-L-histidine.</text>
        <dbReference type="EC" id="2.7.13.3"/>
    </reaction>
</comment>